<feature type="binding site" evidence="11">
    <location>
        <position position="92"/>
    </location>
    <ligand>
        <name>Zn(2+)</name>
        <dbReference type="ChEBI" id="CHEBI:29105"/>
    </ligand>
</feature>
<sequence length="141" mass="16036">MLRVEDEQLVPFLKKRGLRITAQRVLILKTIASLGGHPSAEDVHRELPYMSLPTIYSNLKLFVKLGILKELSHGDAKSKYELFTSEHYHVICKSCGNIADLDYPHLKEVEHAAAQLTNFKVNSHFLGIYGICTTCQEQQQR</sequence>
<evidence type="ECO:0000256" key="8">
    <source>
        <dbReference type="ARBA" id="ARBA00023125"/>
    </source>
</evidence>
<comment type="cofactor">
    <cofactor evidence="11">
        <name>Zn(2+)</name>
        <dbReference type="ChEBI" id="CHEBI:29105"/>
    </cofactor>
    <text evidence="11">Binds 1 zinc ion per subunit.</text>
</comment>
<dbReference type="FunFam" id="3.30.1490.190:FF:000003">
    <property type="entry name" value="Fur family transcriptional regulator"/>
    <property type="match status" value="1"/>
</dbReference>
<dbReference type="Pfam" id="PF01475">
    <property type="entry name" value="FUR"/>
    <property type="match status" value="1"/>
</dbReference>
<keyword evidence="5 11" id="KW-0479">Metal-binding</keyword>
<keyword evidence="8" id="KW-0238">DNA-binding</keyword>
<keyword evidence="3" id="KW-0963">Cytoplasm</keyword>
<dbReference type="Proteomes" id="UP001066455">
    <property type="component" value="Unassembled WGS sequence"/>
</dbReference>
<evidence type="ECO:0000256" key="3">
    <source>
        <dbReference type="ARBA" id="ARBA00022490"/>
    </source>
</evidence>
<evidence type="ECO:0000256" key="5">
    <source>
        <dbReference type="ARBA" id="ARBA00022723"/>
    </source>
</evidence>
<evidence type="ECO:0000256" key="9">
    <source>
        <dbReference type="ARBA" id="ARBA00023163"/>
    </source>
</evidence>
<dbReference type="InterPro" id="IPR043135">
    <property type="entry name" value="Fur_C"/>
</dbReference>
<dbReference type="EMBL" id="JALAXI010000010">
    <property type="protein sequence ID" value="MCY9280336.1"/>
    <property type="molecule type" value="Genomic_DNA"/>
</dbReference>
<feature type="binding site" evidence="11">
    <location>
        <position position="135"/>
    </location>
    <ligand>
        <name>Zn(2+)</name>
        <dbReference type="ChEBI" id="CHEBI:29105"/>
    </ligand>
</feature>
<dbReference type="AlphaFoldDB" id="A0AA90IW77"/>
<dbReference type="GO" id="GO:1900376">
    <property type="term" value="P:regulation of secondary metabolite biosynthetic process"/>
    <property type="evidence" value="ECO:0007669"/>
    <property type="project" value="TreeGrafter"/>
</dbReference>
<dbReference type="InterPro" id="IPR036390">
    <property type="entry name" value="WH_DNA-bd_sf"/>
</dbReference>
<dbReference type="GO" id="GO:0005737">
    <property type="term" value="C:cytoplasm"/>
    <property type="evidence" value="ECO:0007669"/>
    <property type="project" value="UniProtKB-SubCell"/>
</dbReference>
<comment type="similarity">
    <text evidence="2">Belongs to the Fur family.</text>
</comment>
<keyword evidence="9" id="KW-0804">Transcription</keyword>
<keyword evidence="12" id="KW-0408">Iron</keyword>
<dbReference type="GO" id="GO:0045892">
    <property type="term" value="P:negative regulation of DNA-templated transcription"/>
    <property type="evidence" value="ECO:0007669"/>
    <property type="project" value="TreeGrafter"/>
</dbReference>
<reference evidence="13" key="1">
    <citation type="submission" date="2022-02" db="EMBL/GenBank/DDBJ databases">
        <title>Crop Bioprotection Bacillus Genome Sequencing.</title>
        <authorList>
            <person name="Dunlap C."/>
        </authorList>
    </citation>
    <scope>NUCLEOTIDE SEQUENCE</scope>
    <source>
        <strain evidence="13">T20C14</strain>
    </source>
</reference>
<feature type="binding site" evidence="11">
    <location>
        <position position="95"/>
    </location>
    <ligand>
        <name>Zn(2+)</name>
        <dbReference type="ChEBI" id="CHEBI:29105"/>
    </ligand>
</feature>
<evidence type="ECO:0000256" key="12">
    <source>
        <dbReference type="PIRSR" id="PIRSR602481-2"/>
    </source>
</evidence>
<dbReference type="GO" id="GO:0000976">
    <property type="term" value="F:transcription cis-regulatory region binding"/>
    <property type="evidence" value="ECO:0007669"/>
    <property type="project" value="TreeGrafter"/>
</dbReference>
<dbReference type="GO" id="GO:0008270">
    <property type="term" value="F:zinc ion binding"/>
    <property type="evidence" value="ECO:0007669"/>
    <property type="project" value="TreeGrafter"/>
</dbReference>
<protein>
    <submittedName>
        <fullName evidence="13">Transcriptional repressor</fullName>
    </submittedName>
</protein>
<gene>
    <name evidence="13" type="ORF">MOE73_09725</name>
</gene>
<evidence type="ECO:0000256" key="2">
    <source>
        <dbReference type="ARBA" id="ARBA00007957"/>
    </source>
</evidence>
<evidence type="ECO:0000256" key="6">
    <source>
        <dbReference type="ARBA" id="ARBA00022833"/>
    </source>
</evidence>
<keyword evidence="10" id="KW-0464">Manganese</keyword>
<organism evidence="13 14">
    <name type="scientific">Bacillus haynesii</name>
    <dbReference type="NCBI Taxonomy" id="1925021"/>
    <lineage>
        <taxon>Bacteria</taxon>
        <taxon>Bacillati</taxon>
        <taxon>Bacillota</taxon>
        <taxon>Bacilli</taxon>
        <taxon>Bacillales</taxon>
        <taxon>Bacillaceae</taxon>
        <taxon>Bacillus</taxon>
    </lineage>
</organism>
<evidence type="ECO:0000256" key="7">
    <source>
        <dbReference type="ARBA" id="ARBA00023015"/>
    </source>
</evidence>
<dbReference type="SUPFAM" id="SSF46785">
    <property type="entry name" value="Winged helix' DNA-binding domain"/>
    <property type="match status" value="1"/>
</dbReference>
<evidence type="ECO:0000256" key="4">
    <source>
        <dbReference type="ARBA" id="ARBA00022491"/>
    </source>
</evidence>
<evidence type="ECO:0000313" key="14">
    <source>
        <dbReference type="Proteomes" id="UP001066455"/>
    </source>
</evidence>
<proteinExistence type="inferred from homology"/>
<dbReference type="Gene3D" id="3.30.1490.190">
    <property type="match status" value="1"/>
</dbReference>
<keyword evidence="6 11" id="KW-0862">Zinc</keyword>
<comment type="cofactor">
    <cofactor evidence="12">
        <name>Mn(2+)</name>
        <dbReference type="ChEBI" id="CHEBI:29035"/>
    </cofactor>
    <cofactor evidence="12">
        <name>Fe(2+)</name>
        <dbReference type="ChEBI" id="CHEBI:29033"/>
    </cofactor>
    <text evidence="12">Binds 1 Mn(2+) or Fe(2+) ion per subunit.</text>
</comment>
<evidence type="ECO:0000256" key="10">
    <source>
        <dbReference type="ARBA" id="ARBA00023211"/>
    </source>
</evidence>
<dbReference type="InterPro" id="IPR002481">
    <property type="entry name" value="FUR"/>
</dbReference>
<keyword evidence="7" id="KW-0805">Transcription regulation</keyword>
<evidence type="ECO:0000256" key="11">
    <source>
        <dbReference type="PIRSR" id="PIRSR602481-1"/>
    </source>
</evidence>
<dbReference type="PANTHER" id="PTHR33202">
    <property type="entry name" value="ZINC UPTAKE REGULATION PROTEIN"/>
    <property type="match status" value="1"/>
</dbReference>
<dbReference type="PANTHER" id="PTHR33202:SF8">
    <property type="entry name" value="PEROXIDE-RESPONSIVE REPRESSOR PERR"/>
    <property type="match status" value="1"/>
</dbReference>
<comment type="caution">
    <text evidence="13">The sequence shown here is derived from an EMBL/GenBank/DDBJ whole genome shotgun (WGS) entry which is preliminary data.</text>
</comment>
<dbReference type="GO" id="GO:0003700">
    <property type="term" value="F:DNA-binding transcription factor activity"/>
    <property type="evidence" value="ECO:0007669"/>
    <property type="project" value="InterPro"/>
</dbReference>
<comment type="subcellular location">
    <subcellularLocation>
        <location evidence="1">Cytoplasm</location>
    </subcellularLocation>
</comment>
<feature type="binding site" evidence="12">
    <location>
        <position position="124"/>
    </location>
    <ligand>
        <name>Fe cation</name>
        <dbReference type="ChEBI" id="CHEBI:24875"/>
    </ligand>
</feature>
<dbReference type="CDD" id="cd07153">
    <property type="entry name" value="Fur_like"/>
    <property type="match status" value="1"/>
</dbReference>
<dbReference type="Gene3D" id="1.10.10.10">
    <property type="entry name" value="Winged helix-like DNA-binding domain superfamily/Winged helix DNA-binding domain"/>
    <property type="match status" value="1"/>
</dbReference>
<dbReference type="InterPro" id="IPR036388">
    <property type="entry name" value="WH-like_DNA-bd_sf"/>
</dbReference>
<accession>A0AA90IW77</accession>
<feature type="binding site" evidence="11">
    <location>
        <position position="132"/>
    </location>
    <ligand>
        <name>Zn(2+)</name>
        <dbReference type="ChEBI" id="CHEBI:29105"/>
    </ligand>
</feature>
<evidence type="ECO:0000313" key="13">
    <source>
        <dbReference type="EMBL" id="MCY9280336.1"/>
    </source>
</evidence>
<name>A0AA90IW77_9BACI</name>
<keyword evidence="4" id="KW-0678">Repressor</keyword>
<evidence type="ECO:0000256" key="1">
    <source>
        <dbReference type="ARBA" id="ARBA00004496"/>
    </source>
</evidence>